<evidence type="ECO:0000256" key="14">
    <source>
        <dbReference type="SAM" id="MobiDB-lite"/>
    </source>
</evidence>
<dbReference type="RefSeq" id="WP_339575884.1">
    <property type="nucleotide sequence ID" value="NZ_JBBIAA010000024.1"/>
</dbReference>
<evidence type="ECO:0000256" key="13">
    <source>
        <dbReference type="ARBA" id="ARBA00034003"/>
    </source>
</evidence>
<keyword evidence="3" id="KW-0132">Cell division</keyword>
<evidence type="ECO:0000313" key="17">
    <source>
        <dbReference type="Proteomes" id="UP001387100"/>
    </source>
</evidence>
<keyword evidence="17" id="KW-1185">Reference proteome</keyword>
<evidence type="ECO:0000256" key="9">
    <source>
        <dbReference type="ARBA" id="ARBA00022842"/>
    </source>
</evidence>
<dbReference type="InterPro" id="IPR036599">
    <property type="entry name" value="DNA_ligase_N_sf"/>
</dbReference>
<proteinExistence type="predicted"/>
<evidence type="ECO:0000256" key="5">
    <source>
        <dbReference type="ARBA" id="ARBA00022723"/>
    </source>
</evidence>
<evidence type="ECO:0000256" key="4">
    <source>
        <dbReference type="ARBA" id="ARBA00022705"/>
    </source>
</evidence>
<accession>A0ABU8RNC0</accession>
<dbReference type="SUPFAM" id="SSF56091">
    <property type="entry name" value="DNA ligase/mRNA capping enzyme, catalytic domain"/>
    <property type="match status" value="1"/>
</dbReference>
<dbReference type="Pfam" id="PF01068">
    <property type="entry name" value="DNA_ligase_A_M"/>
    <property type="match status" value="2"/>
</dbReference>
<dbReference type="EMBL" id="JBBIAA010000024">
    <property type="protein sequence ID" value="MEJ5946501.1"/>
    <property type="molecule type" value="Genomic_DNA"/>
</dbReference>
<keyword evidence="9" id="KW-0460">Magnesium</keyword>
<evidence type="ECO:0000256" key="1">
    <source>
        <dbReference type="ARBA" id="ARBA00012727"/>
    </source>
</evidence>
<dbReference type="InterPro" id="IPR050191">
    <property type="entry name" value="ATP-dep_DNA_ligase"/>
</dbReference>
<keyword evidence="12" id="KW-0131">Cell cycle</keyword>
<dbReference type="Proteomes" id="UP001387100">
    <property type="component" value="Unassembled WGS sequence"/>
</dbReference>
<dbReference type="GO" id="GO:0016874">
    <property type="term" value="F:ligase activity"/>
    <property type="evidence" value="ECO:0007669"/>
    <property type="project" value="UniProtKB-KW"/>
</dbReference>
<gene>
    <name evidence="16" type="ORF">WDZ17_14485</name>
</gene>
<evidence type="ECO:0000256" key="11">
    <source>
        <dbReference type="ARBA" id="ARBA00023204"/>
    </source>
</evidence>
<dbReference type="SUPFAM" id="SSF117018">
    <property type="entry name" value="ATP-dependent DNA ligase DNA-binding domain"/>
    <property type="match status" value="1"/>
</dbReference>
<keyword evidence="7" id="KW-0227">DNA damage</keyword>
<sequence>MLLSVLAASLEEVAATSSRRAKAEVVAGVLRAAASGGADEREVVVRYLEGELRQRRTGLGWRSLADPPSPATEPVLEVLDVDTAMASAAVQSGTGADGRRRRLLQDVLAAATAPEQRLVAGLVSGELRQGAQRGVLVEGLALAAGVPAAAVRRALTLSGDVAEVAATALGAADPDAARSALAAVALRLGRPVSPMLAASAPSLAAALERTGTALVEWKLDGVRVQVHRDEQGVRVWTRTLEEVTARLPEVVAAVAALPARTLVLDGEVLALRRRGPDDEGTEASTGDAGGGSEVGTEAGTGAGAAPWRARRPAPFQQTSSRVATRRPGDPGGPAAAGADGTGSPDPLQLVLFDVLHRDGEDLLDAPQLRRREVLLDLAPDLAVPGVAGSAEDPAAAAALSAAALALGHEGVVVKAAQAPYAAGRRGAAWVKVKPRLTLDLVVLAVEHGSGRRRGTLSNLWLGARDPHGRFGPEGGFVMLGKTFKGLTDTMLAWQTERLRALAVADEGGVVRVRPELVVEIALDGVQTSPRYPAGLALRFARVLAHRPDKPAAEADVVEELERLHAAAAGPA</sequence>
<comment type="catalytic activity">
    <reaction evidence="13">
        <text>ATP + (deoxyribonucleotide)n-3'-hydroxyl + 5'-phospho-(deoxyribonucleotide)m = (deoxyribonucleotide)n+m + AMP + diphosphate.</text>
        <dbReference type="EC" id="6.5.1.1"/>
    </reaction>
</comment>
<dbReference type="PANTHER" id="PTHR45674:SF13">
    <property type="entry name" value="DNA LIGASE-RELATED"/>
    <property type="match status" value="1"/>
</dbReference>
<dbReference type="Pfam" id="PF04679">
    <property type="entry name" value="DNA_ligase_A_C"/>
    <property type="match status" value="1"/>
</dbReference>
<keyword evidence="11" id="KW-0234">DNA repair</keyword>
<feature type="compositionally biased region" description="Low complexity" evidence="14">
    <location>
        <begin position="332"/>
        <end position="343"/>
    </location>
</feature>
<comment type="caution">
    <text evidence="16">The sequence shown here is derived from an EMBL/GenBank/DDBJ whole genome shotgun (WGS) entry which is preliminary data.</text>
</comment>
<organism evidence="16 17">
    <name type="scientific">Pseudokineococcus basanitobsidens</name>
    <dbReference type="NCBI Taxonomy" id="1926649"/>
    <lineage>
        <taxon>Bacteria</taxon>
        <taxon>Bacillati</taxon>
        <taxon>Actinomycetota</taxon>
        <taxon>Actinomycetes</taxon>
        <taxon>Kineosporiales</taxon>
        <taxon>Kineosporiaceae</taxon>
        <taxon>Pseudokineococcus</taxon>
    </lineage>
</organism>
<keyword evidence="6" id="KW-0547">Nucleotide-binding</keyword>
<dbReference type="Gene3D" id="3.30.470.30">
    <property type="entry name" value="DNA ligase/mRNA capping enzyme"/>
    <property type="match status" value="2"/>
</dbReference>
<keyword evidence="10" id="KW-0233">DNA recombination</keyword>
<dbReference type="SUPFAM" id="SSF50249">
    <property type="entry name" value="Nucleic acid-binding proteins"/>
    <property type="match status" value="1"/>
</dbReference>
<evidence type="ECO:0000256" key="6">
    <source>
        <dbReference type="ARBA" id="ARBA00022741"/>
    </source>
</evidence>
<evidence type="ECO:0000256" key="3">
    <source>
        <dbReference type="ARBA" id="ARBA00022618"/>
    </source>
</evidence>
<dbReference type="PROSITE" id="PS50160">
    <property type="entry name" value="DNA_LIGASE_A3"/>
    <property type="match status" value="1"/>
</dbReference>
<evidence type="ECO:0000256" key="12">
    <source>
        <dbReference type="ARBA" id="ARBA00023306"/>
    </source>
</evidence>
<dbReference type="Gene3D" id="2.40.50.140">
    <property type="entry name" value="Nucleic acid-binding proteins"/>
    <property type="match status" value="1"/>
</dbReference>
<dbReference type="InterPro" id="IPR016059">
    <property type="entry name" value="DNA_ligase_ATP-dep_CS"/>
</dbReference>
<feature type="compositionally biased region" description="Gly residues" evidence="14">
    <location>
        <begin position="287"/>
        <end position="302"/>
    </location>
</feature>
<keyword evidence="8" id="KW-0067">ATP-binding</keyword>
<evidence type="ECO:0000313" key="16">
    <source>
        <dbReference type="EMBL" id="MEJ5946501.1"/>
    </source>
</evidence>
<feature type="region of interest" description="Disordered" evidence="14">
    <location>
        <begin position="273"/>
        <end position="343"/>
    </location>
</feature>
<dbReference type="PROSITE" id="PS00697">
    <property type="entry name" value="DNA_LIGASE_A1"/>
    <property type="match status" value="1"/>
</dbReference>
<dbReference type="PANTHER" id="PTHR45674">
    <property type="entry name" value="DNA LIGASE 1/3 FAMILY MEMBER"/>
    <property type="match status" value="1"/>
</dbReference>
<name>A0ABU8RNC0_9ACTN</name>
<evidence type="ECO:0000256" key="2">
    <source>
        <dbReference type="ARBA" id="ARBA00022598"/>
    </source>
</evidence>
<dbReference type="InterPro" id="IPR012310">
    <property type="entry name" value="DNA_ligase_ATP-dep_cent"/>
</dbReference>
<evidence type="ECO:0000259" key="15">
    <source>
        <dbReference type="PROSITE" id="PS50160"/>
    </source>
</evidence>
<dbReference type="Gene3D" id="1.10.3260.10">
    <property type="entry name" value="DNA ligase, ATP-dependent, N-terminal domain"/>
    <property type="match status" value="1"/>
</dbReference>
<evidence type="ECO:0000256" key="10">
    <source>
        <dbReference type="ARBA" id="ARBA00023172"/>
    </source>
</evidence>
<dbReference type="InterPro" id="IPR012340">
    <property type="entry name" value="NA-bd_OB-fold"/>
</dbReference>
<dbReference type="InterPro" id="IPR012309">
    <property type="entry name" value="DNA_ligase_ATP-dep_C"/>
</dbReference>
<reference evidence="16 17" key="1">
    <citation type="journal article" date="2017" name="Int. J. Syst. Evol. Microbiol.">
        <title>Pseudokineococcus basanitobsidens sp. nov., isolated from volcanic rock.</title>
        <authorList>
            <person name="Lee D.W."/>
            <person name="Park M.Y."/>
            <person name="Kim J.J."/>
            <person name="Kim B.S."/>
        </authorList>
    </citation>
    <scope>NUCLEOTIDE SEQUENCE [LARGE SCALE GENOMIC DNA]</scope>
    <source>
        <strain evidence="16 17">DSM 103726</strain>
    </source>
</reference>
<evidence type="ECO:0000256" key="8">
    <source>
        <dbReference type="ARBA" id="ARBA00022840"/>
    </source>
</evidence>
<dbReference type="EC" id="6.5.1.1" evidence="1"/>
<protein>
    <recommendedName>
        <fullName evidence="1">DNA ligase (ATP)</fullName>
        <ecNumber evidence="1">6.5.1.1</ecNumber>
    </recommendedName>
</protein>
<feature type="domain" description="ATP-dependent DNA ligase family profile" evidence="15">
    <location>
        <begin position="349"/>
        <end position="465"/>
    </location>
</feature>
<evidence type="ECO:0000256" key="7">
    <source>
        <dbReference type="ARBA" id="ARBA00022763"/>
    </source>
</evidence>
<keyword evidence="5" id="KW-0479">Metal-binding</keyword>
<keyword evidence="4" id="KW-0235">DNA replication</keyword>
<keyword evidence="2 16" id="KW-0436">Ligase</keyword>